<dbReference type="PANTHER" id="PTHR22753">
    <property type="entry name" value="TRANSMEMBRANE PROTEIN 68"/>
    <property type="match status" value="1"/>
</dbReference>
<evidence type="ECO:0000313" key="3">
    <source>
        <dbReference type="EMBL" id="KGE02908.1"/>
    </source>
</evidence>
<dbReference type="eggNOG" id="COG0204">
    <property type="taxonomic scope" value="Bacteria"/>
</dbReference>
<dbReference type="HOGENOM" id="CLU_015395_0_0_6"/>
<dbReference type="AlphaFoldDB" id="A0A095VP57"/>
<proteinExistence type="predicted"/>
<name>A0A095VP57_9GAMM</name>
<dbReference type="EMBL" id="AUVB01000080">
    <property type="protein sequence ID" value="KGE02908.1"/>
    <property type="molecule type" value="Genomic_DNA"/>
</dbReference>
<reference evidence="3 4" key="1">
    <citation type="journal article" date="2014" name="Genome Announc.">
        <title>Genome Sequence of Gammaproteobacterial Pseudohaliea rubra Type Strain DSM 19751, Isolated from Coastal Seawater of the Mediterranean Sea.</title>
        <authorList>
            <person name="Spring S."/>
            <person name="Fiebig A."/>
            <person name="Riedel T."/>
            <person name="Goker M."/>
            <person name="Klenk H.P."/>
        </authorList>
    </citation>
    <scope>NUCLEOTIDE SEQUENCE [LARGE SCALE GENOMIC DNA]</scope>
    <source>
        <strain evidence="3 4">DSM 19751</strain>
    </source>
</reference>
<sequence>MLPHQLLATDNEPLADAEARRRHVERALSVRPAGGWELALAYRCMQQWFSPIVVGAERLPEEPCLFVGNHGLFAVDGLVVLPLMLHDYGRFLRPMGDKFLFTAPRLADFLVSRGATMGHPEVCSALMAARQDILVFPGGAHEAVKSKAEKYRLQWKDRLGFVRLAARHGYRIVPFGLVGPDDFYAHLVEGESLAESFPARWLSARGLLPKDLRRDLVPPLARGSLGTLLPRPQRCYLGFAEALDLSALRGKRVGRARLEALRDEVAGRIEVQLEGLLAAREQDRGQEGLLRRVLNL</sequence>
<evidence type="ECO:0000313" key="4">
    <source>
        <dbReference type="Proteomes" id="UP000029640"/>
    </source>
</evidence>
<comment type="caution">
    <text evidence="3">The sequence shown here is derived from an EMBL/GenBank/DDBJ whole genome shotgun (WGS) entry which is preliminary data.</text>
</comment>
<dbReference type="OrthoDB" id="5496738at2"/>
<gene>
    <name evidence="3" type="ORF">HRUBRA_02552</name>
</gene>
<dbReference type="GO" id="GO:0008374">
    <property type="term" value="F:O-acyltransferase activity"/>
    <property type="evidence" value="ECO:0007669"/>
    <property type="project" value="InterPro"/>
</dbReference>
<organism evidence="3 4">
    <name type="scientific">Pseudohaliea rubra DSM 19751</name>
    <dbReference type="NCBI Taxonomy" id="1265313"/>
    <lineage>
        <taxon>Bacteria</taxon>
        <taxon>Pseudomonadati</taxon>
        <taxon>Pseudomonadota</taxon>
        <taxon>Gammaproteobacteria</taxon>
        <taxon>Cellvibrionales</taxon>
        <taxon>Halieaceae</taxon>
        <taxon>Pseudohaliea</taxon>
    </lineage>
</organism>
<dbReference type="PANTHER" id="PTHR22753:SF14">
    <property type="entry name" value="MONOACYLGLYCEROL_DIACYLGLYCEROL O-ACYLTRANSFERASE"/>
    <property type="match status" value="1"/>
</dbReference>
<dbReference type="STRING" id="1265313.HRUBRA_02552"/>
<dbReference type="GO" id="GO:0016020">
    <property type="term" value="C:membrane"/>
    <property type="evidence" value="ECO:0007669"/>
    <property type="project" value="TreeGrafter"/>
</dbReference>
<evidence type="ECO:0000256" key="2">
    <source>
        <dbReference type="ARBA" id="ARBA00023315"/>
    </source>
</evidence>
<accession>A0A095VP57</accession>
<keyword evidence="2" id="KW-0012">Acyltransferase</keyword>
<keyword evidence="4" id="KW-1185">Reference proteome</keyword>
<protein>
    <submittedName>
        <fullName evidence="3">Cell division protein DivIC (FtsB), stabilizes FtsL against RasP cleavage</fullName>
    </submittedName>
</protein>
<dbReference type="InterPro" id="IPR007130">
    <property type="entry name" value="DAGAT"/>
</dbReference>
<keyword evidence="1" id="KW-0808">Transferase</keyword>
<keyword evidence="3" id="KW-0131">Cell cycle</keyword>
<dbReference type="Pfam" id="PF03982">
    <property type="entry name" value="DAGAT"/>
    <property type="match status" value="1"/>
</dbReference>
<dbReference type="GO" id="GO:0051301">
    <property type="term" value="P:cell division"/>
    <property type="evidence" value="ECO:0007669"/>
    <property type="project" value="UniProtKB-KW"/>
</dbReference>
<keyword evidence="3" id="KW-0132">Cell division</keyword>
<evidence type="ECO:0000256" key="1">
    <source>
        <dbReference type="ARBA" id="ARBA00022679"/>
    </source>
</evidence>
<dbReference type="Proteomes" id="UP000029640">
    <property type="component" value="Unassembled WGS sequence"/>
</dbReference>
<dbReference type="CDD" id="cd07987">
    <property type="entry name" value="LPLAT_MGAT-like"/>
    <property type="match status" value="1"/>
</dbReference>
<dbReference type="RefSeq" id="WP_035516163.1">
    <property type="nucleotide sequence ID" value="NZ_KN234761.1"/>
</dbReference>